<evidence type="ECO:0000313" key="1">
    <source>
        <dbReference type="EMBL" id="MFC0846203.1"/>
    </source>
</evidence>
<accession>A0ABV6TLE6</accession>
<proteinExistence type="predicted"/>
<name>A0ABV6TLE6_9ACTN</name>
<sequence length="84" mass="8709">MDVTEQSELALYEKAFAALSSAASYGDAAEECRWGGGGALGSVQGGTVSVDIDARQRDGSNRAFTGTYTVRNGEITSASVRRTG</sequence>
<keyword evidence="2" id="KW-1185">Reference proteome</keyword>
<dbReference type="RefSeq" id="WP_394321256.1">
    <property type="nucleotide sequence ID" value="NZ_JBHMQV010000009.1"/>
</dbReference>
<reference evidence="1 2" key="1">
    <citation type="submission" date="2024-09" db="EMBL/GenBank/DDBJ databases">
        <authorList>
            <person name="Sun Q."/>
            <person name="Mori K."/>
        </authorList>
    </citation>
    <scope>NUCLEOTIDE SEQUENCE [LARGE SCALE GENOMIC DNA]</scope>
    <source>
        <strain evidence="1 2">JCM 4557</strain>
    </source>
</reference>
<evidence type="ECO:0008006" key="3">
    <source>
        <dbReference type="Google" id="ProtNLM"/>
    </source>
</evidence>
<comment type="caution">
    <text evidence="1">The sequence shown here is derived from an EMBL/GenBank/DDBJ whole genome shotgun (WGS) entry which is preliminary data.</text>
</comment>
<dbReference type="Proteomes" id="UP001589887">
    <property type="component" value="Unassembled WGS sequence"/>
</dbReference>
<evidence type="ECO:0000313" key="2">
    <source>
        <dbReference type="Proteomes" id="UP001589887"/>
    </source>
</evidence>
<organism evidence="1 2">
    <name type="scientific">Streptomyces noboritoensis</name>
    <dbReference type="NCBI Taxonomy" id="67337"/>
    <lineage>
        <taxon>Bacteria</taxon>
        <taxon>Bacillati</taxon>
        <taxon>Actinomycetota</taxon>
        <taxon>Actinomycetes</taxon>
        <taxon>Kitasatosporales</taxon>
        <taxon>Streptomycetaceae</taxon>
        <taxon>Streptomyces</taxon>
    </lineage>
</organism>
<protein>
    <recommendedName>
        <fullName evidence="3">SnoaL-like domain-containing protein</fullName>
    </recommendedName>
</protein>
<dbReference type="EMBL" id="JBHMQV010000009">
    <property type="protein sequence ID" value="MFC0846203.1"/>
    <property type="molecule type" value="Genomic_DNA"/>
</dbReference>
<gene>
    <name evidence="1" type="ORF">ACFH04_21175</name>
</gene>